<feature type="active site" evidence="7">
    <location>
        <position position="114"/>
    </location>
</feature>
<evidence type="ECO:0000256" key="10">
    <source>
        <dbReference type="SAM" id="SignalP"/>
    </source>
</evidence>
<dbReference type="RefSeq" id="WP_007068136.1">
    <property type="nucleotide sequence ID" value="NZ_DS022272.1"/>
</dbReference>
<evidence type="ECO:0000256" key="8">
    <source>
        <dbReference type="PIRSR" id="PIRSR618044-2"/>
    </source>
</evidence>
<dbReference type="PANTHER" id="PTHR21581">
    <property type="entry name" value="D-ALANYL-D-ALANINE CARBOXYPEPTIDASE"/>
    <property type="match status" value="1"/>
</dbReference>
<protein>
    <submittedName>
        <fullName evidence="12">Penicillin-binding protein</fullName>
    </submittedName>
</protein>
<name>Q0G3R8_9HYPH</name>
<evidence type="ECO:0000256" key="1">
    <source>
        <dbReference type="ARBA" id="ARBA00007164"/>
    </source>
</evidence>
<dbReference type="eggNOG" id="COG1686">
    <property type="taxonomic scope" value="Bacteria"/>
</dbReference>
<dbReference type="InterPro" id="IPR012338">
    <property type="entry name" value="Beta-lactam/transpept-like"/>
</dbReference>
<comment type="caution">
    <text evidence="12">The sequence shown here is derived from an EMBL/GenBank/DDBJ whole genome shotgun (WGS) entry which is preliminary data.</text>
</comment>
<evidence type="ECO:0000313" key="12">
    <source>
        <dbReference type="EMBL" id="EAU41763.1"/>
    </source>
</evidence>
<dbReference type="InterPro" id="IPR001967">
    <property type="entry name" value="Peptidase_S11_N"/>
</dbReference>
<evidence type="ECO:0000256" key="2">
    <source>
        <dbReference type="ARBA" id="ARBA00022729"/>
    </source>
</evidence>
<dbReference type="GO" id="GO:0009002">
    <property type="term" value="F:serine-type D-Ala-D-Ala carboxypeptidase activity"/>
    <property type="evidence" value="ECO:0007669"/>
    <property type="project" value="InterPro"/>
</dbReference>
<evidence type="ECO:0000259" key="11">
    <source>
        <dbReference type="Pfam" id="PF00768"/>
    </source>
</evidence>
<dbReference type="GO" id="GO:0009252">
    <property type="term" value="P:peptidoglycan biosynthetic process"/>
    <property type="evidence" value="ECO:0007669"/>
    <property type="project" value="UniProtKB-KW"/>
</dbReference>
<dbReference type="HOGENOM" id="CLU_027070_1_2_5"/>
<dbReference type="PANTHER" id="PTHR21581:SF6">
    <property type="entry name" value="TRAFFICKING PROTEIN PARTICLE COMPLEX SUBUNIT 12"/>
    <property type="match status" value="1"/>
</dbReference>
<proteinExistence type="inferred from homology"/>
<evidence type="ECO:0000256" key="4">
    <source>
        <dbReference type="ARBA" id="ARBA00022960"/>
    </source>
</evidence>
<feature type="domain" description="Peptidase S11 D-alanyl-D-alanine carboxypeptidase A N-terminal" evidence="11">
    <location>
        <begin position="25"/>
        <end position="246"/>
    </location>
</feature>
<dbReference type="AlphaFoldDB" id="Q0G3R8"/>
<evidence type="ECO:0000256" key="3">
    <source>
        <dbReference type="ARBA" id="ARBA00022801"/>
    </source>
</evidence>
<gene>
    <name evidence="12" type="ORF">FP2506_15059</name>
</gene>
<feature type="chain" id="PRO_5004172220" evidence="10">
    <location>
        <begin position="28"/>
        <end position="356"/>
    </location>
</feature>
<dbReference type="Gene3D" id="3.40.710.10">
    <property type="entry name" value="DD-peptidase/beta-lactamase superfamily"/>
    <property type="match status" value="1"/>
</dbReference>
<feature type="binding site" evidence="8">
    <location>
        <position position="216"/>
    </location>
    <ligand>
        <name>substrate</name>
    </ligand>
</feature>
<dbReference type="GO" id="GO:0071555">
    <property type="term" value="P:cell wall organization"/>
    <property type="evidence" value="ECO:0007669"/>
    <property type="project" value="UniProtKB-KW"/>
</dbReference>
<evidence type="ECO:0000256" key="9">
    <source>
        <dbReference type="RuleBase" id="RU004016"/>
    </source>
</evidence>
<dbReference type="Proteomes" id="UP000004310">
    <property type="component" value="Unassembled WGS sequence"/>
</dbReference>
<dbReference type="PRINTS" id="PR00725">
    <property type="entry name" value="DADACBPTASE1"/>
</dbReference>
<keyword evidence="2 10" id="KW-0732">Signal</keyword>
<dbReference type="GO" id="GO:0008360">
    <property type="term" value="P:regulation of cell shape"/>
    <property type="evidence" value="ECO:0007669"/>
    <property type="project" value="UniProtKB-KW"/>
</dbReference>
<keyword evidence="5" id="KW-0573">Peptidoglycan synthesis</keyword>
<dbReference type="EMBL" id="AATP01000002">
    <property type="protein sequence ID" value="EAU41763.1"/>
    <property type="molecule type" value="Genomic_DNA"/>
</dbReference>
<feature type="active site" description="Proton acceptor" evidence="7">
    <location>
        <position position="57"/>
    </location>
</feature>
<evidence type="ECO:0000256" key="6">
    <source>
        <dbReference type="ARBA" id="ARBA00023316"/>
    </source>
</evidence>
<feature type="active site" description="Acyl-ester intermediate" evidence="7">
    <location>
        <position position="54"/>
    </location>
</feature>
<comment type="similarity">
    <text evidence="1 9">Belongs to the peptidase S11 family.</text>
</comment>
<accession>Q0G3R8</accession>
<sequence length="356" mass="38524">MRDSLRRLRARAVIGLPLILTTPFAHATPALVVDAGTRAVLFAEEAGHPWYPASTTKLMSAYVTFEALRAGEVSLDTPVTISKRAMTEASLHAGLSAGRAMRLEDALFAMVVGSANEVSISLAERVAGSVEAFAARMNATAARLGMTATRFDNPNGLFAASQHTTARDLALLGLAATRDFPEYRELFTTSIVVIDGKKLETENVLLTDFPGTLGLKTGFLCASGRNLVAMAERDGRRILVVLLGATTGRERAERAAKLMSEAFAGALRPAGTDLESLPNRPDLQPEDMRMRVCSAETAAYEASRNELYPMGLPGETSYLQPSSEPRSYTFETLADAALFNVPLPRWRPEGVYELRR</sequence>
<dbReference type="Pfam" id="PF00768">
    <property type="entry name" value="Peptidase_S11"/>
    <property type="match status" value="1"/>
</dbReference>
<reference evidence="12 13" key="1">
    <citation type="journal article" date="2010" name="J. Bacteriol.">
        <title>Genome sequence of Fulvimarina pelagi HTCC2506T, a Mn(II)-oxidizing alphaproteobacterium possessing an aerobic anoxygenic photosynthetic gene cluster and Xanthorhodopsin.</title>
        <authorList>
            <person name="Kang I."/>
            <person name="Oh H.M."/>
            <person name="Lim S.I."/>
            <person name="Ferriera S."/>
            <person name="Giovannoni S.J."/>
            <person name="Cho J.C."/>
        </authorList>
    </citation>
    <scope>NUCLEOTIDE SEQUENCE [LARGE SCALE GENOMIC DNA]</scope>
    <source>
        <strain evidence="12 13">HTCC2506</strain>
    </source>
</reference>
<evidence type="ECO:0000313" key="13">
    <source>
        <dbReference type="Proteomes" id="UP000004310"/>
    </source>
</evidence>
<keyword evidence="4" id="KW-0133">Cell shape</keyword>
<dbReference type="InterPro" id="IPR018044">
    <property type="entry name" value="Peptidase_S11"/>
</dbReference>
<dbReference type="GO" id="GO:0006508">
    <property type="term" value="P:proteolysis"/>
    <property type="evidence" value="ECO:0007669"/>
    <property type="project" value="InterPro"/>
</dbReference>
<keyword evidence="6" id="KW-0961">Cell wall biogenesis/degradation</keyword>
<feature type="signal peptide" evidence="10">
    <location>
        <begin position="1"/>
        <end position="27"/>
    </location>
</feature>
<organism evidence="12 13">
    <name type="scientific">Fulvimarina pelagi HTCC2506</name>
    <dbReference type="NCBI Taxonomy" id="314231"/>
    <lineage>
        <taxon>Bacteria</taxon>
        <taxon>Pseudomonadati</taxon>
        <taxon>Pseudomonadota</taxon>
        <taxon>Alphaproteobacteria</taxon>
        <taxon>Hyphomicrobiales</taxon>
        <taxon>Aurantimonadaceae</taxon>
        <taxon>Fulvimarina</taxon>
    </lineage>
</organism>
<dbReference type="STRING" id="217511.GCA_001463845_02881"/>
<keyword evidence="3" id="KW-0378">Hydrolase</keyword>
<keyword evidence="13" id="KW-1185">Reference proteome</keyword>
<evidence type="ECO:0000256" key="7">
    <source>
        <dbReference type="PIRSR" id="PIRSR618044-1"/>
    </source>
</evidence>
<dbReference type="SUPFAM" id="SSF56601">
    <property type="entry name" value="beta-lactamase/transpeptidase-like"/>
    <property type="match status" value="1"/>
</dbReference>
<evidence type="ECO:0000256" key="5">
    <source>
        <dbReference type="ARBA" id="ARBA00022984"/>
    </source>
</evidence>